<evidence type="ECO:0000256" key="3">
    <source>
        <dbReference type="ARBA" id="ARBA00023015"/>
    </source>
</evidence>
<keyword evidence="5" id="KW-0010">Activator</keyword>
<dbReference type="AlphaFoldDB" id="A0A841LFK3"/>
<dbReference type="RefSeq" id="WP_184199431.1">
    <property type="nucleotide sequence ID" value="NZ_JACIIV010000014.1"/>
</dbReference>
<evidence type="ECO:0000256" key="1">
    <source>
        <dbReference type="ARBA" id="ARBA00004496"/>
    </source>
</evidence>
<dbReference type="Gene3D" id="2.40.50.140">
    <property type="entry name" value="Nucleic acid-binding proteins"/>
    <property type="match status" value="1"/>
</dbReference>
<dbReference type="EMBL" id="JACIIV010000014">
    <property type="protein sequence ID" value="MBB6227952.1"/>
    <property type="molecule type" value="Genomic_DNA"/>
</dbReference>
<dbReference type="PROSITE" id="PS00352">
    <property type="entry name" value="CSD_1"/>
    <property type="match status" value="1"/>
</dbReference>
<evidence type="ECO:0000313" key="9">
    <source>
        <dbReference type="EMBL" id="MBB6227952.1"/>
    </source>
</evidence>
<evidence type="ECO:0000259" key="8">
    <source>
        <dbReference type="PROSITE" id="PS51857"/>
    </source>
</evidence>
<keyword evidence="4" id="KW-0238">DNA-binding</keyword>
<dbReference type="GO" id="GO:0003677">
    <property type="term" value="F:DNA binding"/>
    <property type="evidence" value="ECO:0007669"/>
    <property type="project" value="UniProtKB-KW"/>
</dbReference>
<evidence type="ECO:0000256" key="7">
    <source>
        <dbReference type="RuleBase" id="RU000408"/>
    </source>
</evidence>
<evidence type="ECO:0000313" key="10">
    <source>
        <dbReference type="Proteomes" id="UP000538147"/>
    </source>
</evidence>
<reference evidence="9 10" key="1">
    <citation type="submission" date="2020-08" db="EMBL/GenBank/DDBJ databases">
        <title>Genomic Encyclopedia of Type Strains, Phase IV (KMG-IV): sequencing the most valuable type-strain genomes for metagenomic binning, comparative biology and taxonomic classification.</title>
        <authorList>
            <person name="Goeker M."/>
        </authorList>
    </citation>
    <scope>NUCLEOTIDE SEQUENCE [LARGE SCALE GENOMIC DNA]</scope>
    <source>
        <strain evidence="9 10">DSM 102189</strain>
    </source>
</reference>
<evidence type="ECO:0000256" key="2">
    <source>
        <dbReference type="ARBA" id="ARBA00022490"/>
    </source>
</evidence>
<dbReference type="PROSITE" id="PS51857">
    <property type="entry name" value="CSD_2"/>
    <property type="match status" value="1"/>
</dbReference>
<dbReference type="PRINTS" id="PR00050">
    <property type="entry name" value="COLDSHOCK"/>
</dbReference>
<dbReference type="InterPro" id="IPR012340">
    <property type="entry name" value="NA-bd_OB-fold"/>
</dbReference>
<organism evidence="9 10">
    <name type="scientific">Polymorphobacter multimanifer</name>
    <dbReference type="NCBI Taxonomy" id="1070431"/>
    <lineage>
        <taxon>Bacteria</taxon>
        <taxon>Pseudomonadati</taxon>
        <taxon>Pseudomonadota</taxon>
        <taxon>Alphaproteobacteria</taxon>
        <taxon>Sphingomonadales</taxon>
        <taxon>Sphingosinicellaceae</taxon>
        <taxon>Polymorphobacter</taxon>
    </lineage>
</organism>
<comment type="caution">
    <text evidence="9">The sequence shown here is derived from an EMBL/GenBank/DDBJ whole genome shotgun (WGS) entry which is preliminary data.</text>
</comment>
<accession>A0A841LFK3</accession>
<keyword evidence="10" id="KW-1185">Reference proteome</keyword>
<dbReference type="Proteomes" id="UP000538147">
    <property type="component" value="Unassembled WGS sequence"/>
</dbReference>
<keyword evidence="2" id="KW-0963">Cytoplasm</keyword>
<dbReference type="InterPro" id="IPR019844">
    <property type="entry name" value="CSD_CS"/>
</dbReference>
<dbReference type="PANTHER" id="PTHR46565">
    <property type="entry name" value="COLD SHOCK DOMAIN PROTEIN 2"/>
    <property type="match status" value="1"/>
</dbReference>
<dbReference type="InterPro" id="IPR011129">
    <property type="entry name" value="CSD"/>
</dbReference>
<dbReference type="PIRSF" id="PIRSF002599">
    <property type="entry name" value="Cold_shock_A"/>
    <property type="match status" value="1"/>
</dbReference>
<dbReference type="SUPFAM" id="SSF50249">
    <property type="entry name" value="Nucleic acid-binding proteins"/>
    <property type="match status" value="1"/>
</dbReference>
<name>A0A841LFK3_9SPHN</name>
<dbReference type="GO" id="GO:0005829">
    <property type="term" value="C:cytosol"/>
    <property type="evidence" value="ECO:0007669"/>
    <property type="project" value="UniProtKB-ARBA"/>
</dbReference>
<sequence length="72" mass="7615">MATGAVKWYDLKKGFGFITPDHGPRDVFVHASALQSAGVDTLAPGQRVEFELTQGGDGRLLAMGLRVKASVA</sequence>
<dbReference type="CDD" id="cd04458">
    <property type="entry name" value="CSP_CDS"/>
    <property type="match status" value="1"/>
</dbReference>
<dbReference type="PANTHER" id="PTHR46565:SF20">
    <property type="entry name" value="COLD SHOCK DOMAIN-CONTAINING PROTEIN 4"/>
    <property type="match status" value="1"/>
</dbReference>
<dbReference type="Pfam" id="PF00313">
    <property type="entry name" value="CSD"/>
    <property type="match status" value="1"/>
</dbReference>
<proteinExistence type="predicted"/>
<evidence type="ECO:0000256" key="6">
    <source>
        <dbReference type="ARBA" id="ARBA00023163"/>
    </source>
</evidence>
<dbReference type="InterPro" id="IPR002059">
    <property type="entry name" value="CSP_DNA-bd"/>
</dbReference>
<protein>
    <submittedName>
        <fullName evidence="9">Cold shock CspA family protein</fullName>
    </submittedName>
</protein>
<keyword evidence="3" id="KW-0805">Transcription regulation</keyword>
<comment type="subcellular location">
    <subcellularLocation>
        <location evidence="1 7">Cytoplasm</location>
    </subcellularLocation>
</comment>
<evidence type="ECO:0000256" key="4">
    <source>
        <dbReference type="ARBA" id="ARBA00023125"/>
    </source>
</evidence>
<dbReference type="SMART" id="SM00357">
    <property type="entry name" value="CSP"/>
    <property type="match status" value="1"/>
</dbReference>
<feature type="domain" description="CSD" evidence="8">
    <location>
        <begin position="1"/>
        <end position="69"/>
    </location>
</feature>
<dbReference type="InterPro" id="IPR012156">
    <property type="entry name" value="Cold_shock_CspA"/>
</dbReference>
<keyword evidence="6" id="KW-0804">Transcription</keyword>
<gene>
    <name evidence="9" type="ORF">FHS79_002134</name>
</gene>
<evidence type="ECO:0000256" key="5">
    <source>
        <dbReference type="ARBA" id="ARBA00023159"/>
    </source>
</evidence>